<dbReference type="AlphaFoldDB" id="A0A6C0JVD5"/>
<evidence type="ECO:0000313" key="2">
    <source>
        <dbReference type="EMBL" id="QHU07858.1"/>
    </source>
</evidence>
<reference evidence="2" key="1">
    <citation type="journal article" date="2020" name="Nature">
        <title>Giant virus diversity and host interactions through global metagenomics.</title>
        <authorList>
            <person name="Schulz F."/>
            <person name="Roux S."/>
            <person name="Paez-Espino D."/>
            <person name="Jungbluth S."/>
            <person name="Walsh D.A."/>
            <person name="Denef V.J."/>
            <person name="McMahon K.D."/>
            <person name="Konstantinidis K.T."/>
            <person name="Eloe-Fadrosh E.A."/>
            <person name="Kyrpides N.C."/>
            <person name="Woyke T."/>
        </authorList>
    </citation>
    <scope>NUCLEOTIDE SEQUENCE</scope>
    <source>
        <strain evidence="2">GVMAG-S-1041349-163</strain>
    </source>
</reference>
<name>A0A6C0JVD5_9ZZZZ</name>
<feature type="compositionally biased region" description="Basic residues" evidence="1">
    <location>
        <begin position="67"/>
        <end position="83"/>
    </location>
</feature>
<feature type="region of interest" description="Disordered" evidence="1">
    <location>
        <begin position="348"/>
        <end position="374"/>
    </location>
</feature>
<accession>A0A6C0JVD5</accession>
<evidence type="ECO:0000256" key="1">
    <source>
        <dbReference type="SAM" id="MobiDB-lite"/>
    </source>
</evidence>
<protein>
    <submittedName>
        <fullName evidence="2">Uncharacterized protein</fullName>
    </submittedName>
</protein>
<feature type="region of interest" description="Disordered" evidence="1">
    <location>
        <begin position="26"/>
        <end position="114"/>
    </location>
</feature>
<feature type="compositionally biased region" description="Basic residues" evidence="1">
    <location>
        <begin position="97"/>
        <end position="112"/>
    </location>
</feature>
<sequence length="384" mass="44516">MRKHSKTSINEALLYRNAPPYEAKNLKYSKKKGGDGTLYVSLPNKNNTFSWRKETTPAAKNYLNKKSSSKRRTSIRRGSRYKNVKNDEDDEDEEIKPKRRHNRKQSKRRTRRSSLVEKPFNLDCTQKYDEKYYEKPHPPYSARECKYERLQGNDGNMWTSSPNEKNVFKWTKVHSYDHFNPMNQMNLMNPMNPMNPMSQRYSMNQMNMMNPMSQRYSMNQMNMMNPMSQRYSNMMNPINPMNSLNPLNPMSQRYSNMMNPINSINSNMFINPMAAAIEKEMMVDNIIAYIYNELGTPIDSQMIAQNRPNLLNNISNMLTNFLTGSSNSSNSEVVKPIVQPTCLKKTKMRPSGTGTVTVVQNSPQKSGTIKAEAEEQEVEGPIII</sequence>
<proteinExistence type="predicted"/>
<feature type="compositionally biased region" description="Polar residues" evidence="1">
    <location>
        <begin position="352"/>
        <end position="367"/>
    </location>
</feature>
<dbReference type="EMBL" id="MN740689">
    <property type="protein sequence ID" value="QHU07858.1"/>
    <property type="molecule type" value="Genomic_DNA"/>
</dbReference>
<organism evidence="2">
    <name type="scientific">viral metagenome</name>
    <dbReference type="NCBI Taxonomy" id="1070528"/>
    <lineage>
        <taxon>unclassified sequences</taxon>
        <taxon>metagenomes</taxon>
        <taxon>organismal metagenomes</taxon>
    </lineage>
</organism>